<reference evidence="2 3" key="1">
    <citation type="submission" date="2023-10" db="EMBL/GenBank/DDBJ databases">
        <title>Complete genome sequence of Shewanella sp. DAU334.</title>
        <authorList>
            <person name="Lee Y.-S."/>
            <person name="Jeong H.-R."/>
            <person name="Hwang E.-J."/>
            <person name="Choi Y.-L."/>
            <person name="Kim G.-D."/>
        </authorList>
    </citation>
    <scope>NUCLEOTIDE SEQUENCE [LARGE SCALE GENOMIC DNA]</scope>
    <source>
        <strain evidence="2 3">DAU334</strain>
    </source>
</reference>
<evidence type="ECO:0000256" key="1">
    <source>
        <dbReference type="SAM" id="SignalP"/>
    </source>
</evidence>
<accession>A0ABZ0JVG6</accession>
<dbReference type="EMBL" id="CP136522">
    <property type="protein sequence ID" value="WOT04309.1"/>
    <property type="molecule type" value="Genomic_DNA"/>
</dbReference>
<name>A0ABZ0JVG6_9GAMM</name>
<proteinExistence type="predicted"/>
<gene>
    <name evidence="2" type="ORF">RGE70_13370</name>
</gene>
<protein>
    <recommendedName>
        <fullName evidence="4">DUF4156 domain-containing protein</fullName>
    </recommendedName>
</protein>
<evidence type="ECO:0000313" key="2">
    <source>
        <dbReference type="EMBL" id="WOT04309.1"/>
    </source>
</evidence>
<sequence length="97" mass="10592">MLRIVVSLLLISLLGGCASNGDVQIHQRINEAYDFEVTHCDSFAMVTGVGRGETSLRDAKLSAMKQGEELFGTHIVWLQIDLGEPTKVVAVIYKCLA</sequence>
<keyword evidence="1" id="KW-0732">Signal</keyword>
<evidence type="ECO:0008006" key="4">
    <source>
        <dbReference type="Google" id="ProtNLM"/>
    </source>
</evidence>
<dbReference type="Proteomes" id="UP001529491">
    <property type="component" value="Chromosome"/>
</dbReference>
<dbReference type="RefSeq" id="WP_310471937.1">
    <property type="nucleotide sequence ID" value="NZ_CP136522.1"/>
</dbReference>
<feature type="chain" id="PRO_5047352846" description="DUF4156 domain-containing protein" evidence="1">
    <location>
        <begin position="21"/>
        <end position="97"/>
    </location>
</feature>
<organism evidence="2 3">
    <name type="scientific">Shewanella youngdeokensis</name>
    <dbReference type="NCBI Taxonomy" id="2999068"/>
    <lineage>
        <taxon>Bacteria</taxon>
        <taxon>Pseudomonadati</taxon>
        <taxon>Pseudomonadota</taxon>
        <taxon>Gammaproteobacteria</taxon>
        <taxon>Alteromonadales</taxon>
        <taxon>Shewanellaceae</taxon>
        <taxon>Shewanella</taxon>
    </lineage>
</organism>
<keyword evidence="3" id="KW-1185">Reference proteome</keyword>
<feature type="signal peptide" evidence="1">
    <location>
        <begin position="1"/>
        <end position="20"/>
    </location>
</feature>
<dbReference type="PROSITE" id="PS51257">
    <property type="entry name" value="PROKAR_LIPOPROTEIN"/>
    <property type="match status" value="1"/>
</dbReference>
<evidence type="ECO:0000313" key="3">
    <source>
        <dbReference type="Proteomes" id="UP001529491"/>
    </source>
</evidence>